<dbReference type="SUPFAM" id="SSF48295">
    <property type="entry name" value="TrpR-like"/>
    <property type="match status" value="1"/>
</dbReference>
<sequence>MTLISKHPLRGDTLQRTFELFTQTILNIKDKETTKNFIDGFFTPTEKIIFAKRIAIYVMLAKGNNYIDIISLLKVSPPTIARASSHLKYSHELDSVIKKILIKDSAKEAIEELASVFDIPGKGRSLSSVGKSRFERSKRIAKLKSEF</sequence>
<evidence type="ECO:0000313" key="2">
    <source>
        <dbReference type="Proteomes" id="UP000034774"/>
    </source>
</evidence>
<evidence type="ECO:0008006" key="3">
    <source>
        <dbReference type="Google" id="ProtNLM"/>
    </source>
</evidence>
<proteinExistence type="predicted"/>
<dbReference type="GO" id="GO:0043565">
    <property type="term" value="F:sequence-specific DNA binding"/>
    <property type="evidence" value="ECO:0007669"/>
    <property type="project" value="InterPro"/>
</dbReference>
<dbReference type="Proteomes" id="UP000034774">
    <property type="component" value="Unassembled WGS sequence"/>
</dbReference>
<dbReference type="InterPro" id="IPR038116">
    <property type="entry name" value="TrpR-like_sf"/>
</dbReference>
<accession>A0A0G0PST7</accession>
<protein>
    <recommendedName>
        <fullName evidence="3">TrpR like protein, YerC/YecD</fullName>
    </recommendedName>
</protein>
<evidence type="ECO:0000313" key="1">
    <source>
        <dbReference type="EMBL" id="KKQ92421.1"/>
    </source>
</evidence>
<dbReference type="InterPro" id="IPR010921">
    <property type="entry name" value="Trp_repressor/repl_initiator"/>
</dbReference>
<reference evidence="1 2" key="1">
    <citation type="journal article" date="2015" name="Nature">
        <title>rRNA introns, odd ribosomes, and small enigmatic genomes across a large radiation of phyla.</title>
        <authorList>
            <person name="Brown C.T."/>
            <person name="Hug L.A."/>
            <person name="Thomas B.C."/>
            <person name="Sharon I."/>
            <person name="Castelle C.J."/>
            <person name="Singh A."/>
            <person name="Wilkins M.J."/>
            <person name="Williams K.H."/>
            <person name="Banfield J.F."/>
        </authorList>
    </citation>
    <scope>NUCLEOTIDE SEQUENCE [LARGE SCALE GENOMIC DNA]</scope>
</reference>
<dbReference type="EMBL" id="LBVU01000002">
    <property type="protein sequence ID" value="KKQ92421.1"/>
    <property type="molecule type" value="Genomic_DNA"/>
</dbReference>
<gene>
    <name evidence="1" type="ORF">UT17_C0002G0084</name>
</gene>
<name>A0A0G0PST7_9BACT</name>
<comment type="caution">
    <text evidence="1">The sequence shown here is derived from an EMBL/GenBank/DDBJ whole genome shotgun (WGS) entry which is preliminary data.</text>
</comment>
<dbReference type="AlphaFoldDB" id="A0A0G0PST7"/>
<organism evidence="1 2">
    <name type="scientific">Candidatus Woesebacteria bacterium GW2011_GWB1_39_10</name>
    <dbReference type="NCBI Taxonomy" id="1618572"/>
    <lineage>
        <taxon>Bacteria</taxon>
        <taxon>Candidatus Woeseibacteriota</taxon>
    </lineage>
</organism>
<dbReference type="Pfam" id="PF01371">
    <property type="entry name" value="Trp_repressor"/>
    <property type="match status" value="1"/>
</dbReference>
<dbReference type="InterPro" id="IPR000831">
    <property type="entry name" value="Trp_repress"/>
</dbReference>
<dbReference type="Gene3D" id="1.10.1270.10">
    <property type="entry name" value="TrpR-like"/>
    <property type="match status" value="1"/>
</dbReference>
<dbReference type="GO" id="GO:0003700">
    <property type="term" value="F:DNA-binding transcription factor activity"/>
    <property type="evidence" value="ECO:0007669"/>
    <property type="project" value="InterPro"/>
</dbReference>